<sequence length="2318" mass="244101">MNTQSPLFKTIAKLLIAVMWAQPLHSIAANLNVDHQGGGNTHITSANNGVPVVNIATPNSKGLSHNKFTDYNVGQQGLILNNSTDKLTSTQLGGIIFGNSQLGGKAANTILNEVTGGQRSQLKGYTEVAGKQAHVIVANPHGITCDGCGFINTPHATLTTGQPMLERGQLKGYDVNGGDIEIAGAGLNATNLSRFDLITRSAKINAELHANELNIITGRNQVEAGTLKATAKTDTVNDQPLLAIDSSALGGMYAGAIRLVGTEAGVGVKLAGDMAASAGDIRIDANGQLVIARAAAGQNLQLTAESIELEKDAYAGKKAQITAQTLRVQDSLAAGELIEIEATRFENTGVTEAGIRTDGTAQSAGQVVVKAEQVVNSGELASHGTLEMAVHSLDNRQGHISSTTMGSIYADDINNHQAHIVSQGDLNIAAQELNNGDGVLLAERKLTVQANAVTNAEDGLLAAGTDADILLSGGLNNAGRIQAGQDLSVHSGSGALVNSGSLGAGADVQLTAAQIRNDEGVILSGGDLQLTGEEIINRRGDMFSLGRVLITGQEQNGIGGRFSNLSGTVESVDDLQIQAAQIENAREDFATRTYKYSARLVHVGCTDCSGDKENSLFRLDEIDRTEVTRNSPQAMLLSGGDMRLQGRQVDNRYSLMAAAGNLHIDTQRLNNQGAQTGDVSQSRVLVSHRVRSTSGQVSAANTFSARNWHGSSSYNPGNIAGELNSFINSHIYGEYSRAEPALSNVEYHHATLQAAGSIHIDAEEQLNNSLIRPSFIYVSDGRRDDGDITTLVPLNPQQMTDLTQQPVGIPEFVLPQGSNGLFNINRNPGHNYLIETNPALTQMRQFLSSDYLLGELGLSPENMQKRLGDGLYEQKLMREAWVARTGQRFIAGLDSDEAMFRYLMDNAIASKEALNLSVGISLSAEQVAALTHDIVWMEEREVMGELVLVPVLYMAQAEGRLAPNGALIQGQDLALISGGDLSNQGTLRATNNLSAQAQTIQNSGLMQAGERLSLLAEDSLYNRQGGILAGRDVDLTARTGDILNERSITRHESALGTSRWETSFADNAARIEAANSLSLNAGRDVLNLGGVLASGGDMQITAGRDVSLSSVEERHSISRGSHYLNSQTAQLISDTVAGGNLDIQAGRDLSAVASRIESGQDMQLVAGNDLTLASAANESHHYSKSKKRTSQRDLIQQQGTEVISGGSFAAVSGNDLTLISSNVTASNEAYLVAGGKVQLLAEQDLDYSFFEKKKKGSFGRKSYRMSESDNSAAVVSSIQAGSDLLIHGAEAIVTQGAELKAGQHLELQSGGDILLLAAENSSSQASAKSKSGLLSSKGKTSSQSQTQVVGTTADAGSILIAAGQDLQVSAGDLRAQGDMALQAGRDVELSSAMQYSSQSQSKHSSKLGFSHHALLTHTQKQQAAEQGSGTAVGSYLSADNLLINSGRDTDIQGSTLISERDMRVSAGRDLHIGSAENTSYNTTSSSRKKTGEVGSWWQPATGQVKQTVKTQGETLQQSGSQLASLTGNISLQAGETYQQTASNVLALEGDIHIQGKQVNIEAGYDQLSHSETRSANRTAVGGTVSIPVVNAIQGMQQVNKARERTDDPRMQALAAATLAMQGKAAYDSAQALYNGNVGGIKISLNLSNNNSKSHSTQQGQNVSASSVIAGGDIHVQATGAQDSDLNIIGSRLSAEQDIKLAADRHILLRAAENTATQSSKESGGGWSVGVGFGLGGSQNGFTLELAANQFRGTSDGNDSLWSNTQVEAGREVHLESGADTRLQGAVVTGEQVTAEVGGNLLLESLQDRSTYQSKQSSSSAGVSLCIPPFCAGTSTASASQSSSKAQGDYASVNQQTGIQAGDGGFQLKVKGHTDLTGAVIASSEQAVQDGLNRLETGTLVVRDIENYSKYKASSSGLVASVGFGIGQENKAAATTDQDNSYRPDLTGSAVSKISGSDSGVTRSGISQADIVITDLKAQQELTGQTATAVLDKLNDAVRSGDDSGGIDKNWDGKQLERVVQANAEIMTAFSQQAGHAVSAYVQNKREELLEQKRNADNIAAQDEIQEQINALNTQERVMKTVIGALTGQLDTAVAHAVLQEAADQMRQYSIESSSRFAGVIVGEDEHGNPLVLSNISGDSAGVRGDGIKLGGVRVDLDLICGKDNSRCATLEDANGNQVLDSKGIPVLKLENGMVVYDPKKAEMTFEEFQETKDGQKMSGLTGGVQGFEGTMAGKPYAPNSFWDYMVESFAGTHDTIGGGITGLYDEQGNTTRGLSDAQSTIYNTWSAIAILPSAPFAMSEALPSEAWQVLDILLKGWR</sequence>
<dbReference type="EMBL" id="JAUCDY010000003">
    <property type="protein sequence ID" value="MDM7857437.1"/>
    <property type="molecule type" value="Genomic_DNA"/>
</dbReference>
<dbReference type="NCBIfam" id="TIGR01901">
    <property type="entry name" value="adhes_NPXG"/>
    <property type="match status" value="1"/>
</dbReference>
<reference evidence="4 5" key="1">
    <citation type="submission" date="2023-06" db="EMBL/GenBank/DDBJ databases">
        <title>Thiopseudomonas sp. CY1220 draft genome sequence.</title>
        <authorList>
            <person name="Zhao G."/>
            <person name="An M."/>
        </authorList>
    </citation>
    <scope>NUCLEOTIDE SEQUENCE [LARGE SCALE GENOMIC DNA]</scope>
    <source>
        <strain evidence="4 5">CY1220</strain>
    </source>
</reference>
<organism evidence="4 5">
    <name type="scientific">Thiopseudomonas acetoxidans</name>
    <dbReference type="NCBI Taxonomy" id="3041622"/>
    <lineage>
        <taxon>Bacteria</taxon>
        <taxon>Pseudomonadati</taxon>
        <taxon>Pseudomonadota</taxon>
        <taxon>Gammaproteobacteria</taxon>
        <taxon>Pseudomonadales</taxon>
        <taxon>Pseudomonadaceae</taxon>
        <taxon>Thiopseudomonas</taxon>
    </lineage>
</organism>
<protein>
    <submittedName>
        <fullName evidence="4">Hemagglutinin repeat-containing protein</fullName>
    </submittedName>
</protein>
<evidence type="ECO:0000256" key="2">
    <source>
        <dbReference type="SAM" id="SignalP"/>
    </source>
</evidence>
<accession>A0ABT7SMM8</accession>
<evidence type="ECO:0000313" key="5">
    <source>
        <dbReference type="Proteomes" id="UP001241056"/>
    </source>
</evidence>
<feature type="chain" id="PRO_5046313021" evidence="2">
    <location>
        <begin position="29"/>
        <end position="2318"/>
    </location>
</feature>
<evidence type="ECO:0000256" key="1">
    <source>
        <dbReference type="SAM" id="MobiDB-lite"/>
    </source>
</evidence>
<feature type="domain" description="Filamentous haemagglutinin FhaB/tRNA nuclease CdiA-like TPS" evidence="3">
    <location>
        <begin position="47"/>
        <end position="168"/>
    </location>
</feature>
<dbReference type="InterPro" id="IPR011050">
    <property type="entry name" value="Pectin_lyase_fold/virulence"/>
</dbReference>
<dbReference type="RefSeq" id="WP_289410091.1">
    <property type="nucleotide sequence ID" value="NZ_JAUCDY010000003.1"/>
</dbReference>
<comment type="caution">
    <text evidence="4">The sequence shown here is derived from an EMBL/GenBank/DDBJ whole genome shotgun (WGS) entry which is preliminary data.</text>
</comment>
<dbReference type="InterPro" id="IPR010069">
    <property type="entry name" value="CdiA_FHA1_rpt"/>
</dbReference>
<dbReference type="InterPro" id="IPR008619">
    <property type="entry name" value="Filamentous_hemagglutn_rpt"/>
</dbReference>
<keyword evidence="2" id="KW-0732">Signal</keyword>
<name>A0ABT7SMM8_9GAMM</name>
<dbReference type="InterPro" id="IPR012334">
    <property type="entry name" value="Pectin_lyas_fold"/>
</dbReference>
<feature type="compositionally biased region" description="Low complexity" evidence="1">
    <location>
        <begin position="1327"/>
        <end position="1347"/>
    </location>
</feature>
<evidence type="ECO:0000259" key="3">
    <source>
        <dbReference type="SMART" id="SM00912"/>
    </source>
</evidence>
<keyword evidence="5" id="KW-1185">Reference proteome</keyword>
<gene>
    <name evidence="4" type="ORF">QEZ41_03995</name>
</gene>
<dbReference type="NCBIfam" id="TIGR01731">
    <property type="entry name" value="fil_hemag_20aa"/>
    <property type="match status" value="10"/>
</dbReference>
<dbReference type="Pfam" id="PF05860">
    <property type="entry name" value="TPS"/>
    <property type="match status" value="1"/>
</dbReference>
<dbReference type="Pfam" id="PF05594">
    <property type="entry name" value="Fil_haemagg"/>
    <property type="match status" value="7"/>
</dbReference>
<evidence type="ECO:0000313" key="4">
    <source>
        <dbReference type="EMBL" id="MDM7857437.1"/>
    </source>
</evidence>
<dbReference type="InterPro" id="IPR008638">
    <property type="entry name" value="FhaB/CdiA-like_TPS"/>
</dbReference>
<dbReference type="SUPFAM" id="SSF51126">
    <property type="entry name" value="Pectin lyase-like"/>
    <property type="match status" value="1"/>
</dbReference>
<dbReference type="Gene3D" id="2.160.20.10">
    <property type="entry name" value="Single-stranded right-handed beta-helix, Pectin lyase-like"/>
    <property type="match status" value="1"/>
</dbReference>
<dbReference type="SMART" id="SM00912">
    <property type="entry name" value="Haemagg_act"/>
    <property type="match status" value="1"/>
</dbReference>
<feature type="signal peptide" evidence="2">
    <location>
        <begin position="1"/>
        <end position="28"/>
    </location>
</feature>
<dbReference type="Proteomes" id="UP001241056">
    <property type="component" value="Unassembled WGS sequence"/>
</dbReference>
<dbReference type="InterPro" id="IPR025157">
    <property type="entry name" value="Hemagglutinin_rpt"/>
</dbReference>
<proteinExistence type="predicted"/>
<feature type="region of interest" description="Disordered" evidence="1">
    <location>
        <begin position="1327"/>
        <end position="1348"/>
    </location>
</feature>
<dbReference type="Pfam" id="PF13332">
    <property type="entry name" value="Fil_haemagg_2"/>
    <property type="match status" value="5"/>
</dbReference>